<keyword evidence="1" id="KW-0479">Metal-binding</keyword>
<feature type="region of interest" description="Disordered" evidence="2">
    <location>
        <begin position="62"/>
        <end position="94"/>
    </location>
</feature>
<gene>
    <name evidence="4" type="ORF">A0H81_09283</name>
</gene>
<evidence type="ECO:0000313" key="5">
    <source>
        <dbReference type="Proteomes" id="UP000092993"/>
    </source>
</evidence>
<dbReference type="Pfam" id="PF04438">
    <property type="entry name" value="zf-HIT"/>
    <property type="match status" value="1"/>
</dbReference>
<dbReference type="STRING" id="5627.A0A1C7M1G2"/>
<dbReference type="Gene3D" id="3.30.60.190">
    <property type="match status" value="1"/>
</dbReference>
<evidence type="ECO:0000313" key="4">
    <source>
        <dbReference type="EMBL" id="OBZ70755.1"/>
    </source>
</evidence>
<sequence>MPPAKRAQCQVCHTNESKYTCARCTLIYCSVPCYKVHKETCEPRKSTVDSKPMAPVLGEATAVEKQTDDDESQARSIASNGKSEQANQADSISPKAPLRSLASLKWPYIPEESAYPDPLKRDDPKPLQLHQYEVMASSTAIRRTLASHPQLPELLVPSTNYEVPNGRKHLNKLSAFVPEAVLVLQVISPKIFELLENWRKQ</sequence>
<evidence type="ECO:0000256" key="2">
    <source>
        <dbReference type="SAM" id="MobiDB-lite"/>
    </source>
</evidence>
<dbReference type="OrthoDB" id="18412at2759"/>
<name>A0A1C7M1G2_GRIFR</name>
<dbReference type="Proteomes" id="UP000092993">
    <property type="component" value="Unassembled WGS sequence"/>
</dbReference>
<dbReference type="AlphaFoldDB" id="A0A1C7M1G2"/>
<organism evidence="4 5">
    <name type="scientific">Grifola frondosa</name>
    <name type="common">Maitake</name>
    <name type="synonym">Polyporus frondosus</name>
    <dbReference type="NCBI Taxonomy" id="5627"/>
    <lineage>
        <taxon>Eukaryota</taxon>
        <taxon>Fungi</taxon>
        <taxon>Dikarya</taxon>
        <taxon>Basidiomycota</taxon>
        <taxon>Agaricomycotina</taxon>
        <taxon>Agaricomycetes</taxon>
        <taxon>Polyporales</taxon>
        <taxon>Grifolaceae</taxon>
        <taxon>Grifola</taxon>
    </lineage>
</organism>
<evidence type="ECO:0000256" key="1">
    <source>
        <dbReference type="PROSITE-ProRule" id="PRU00453"/>
    </source>
</evidence>
<dbReference type="OMA" id="CQICETE"/>
<dbReference type="InterPro" id="IPR007529">
    <property type="entry name" value="Znf_HIT"/>
</dbReference>
<dbReference type="EMBL" id="LUGG01000013">
    <property type="protein sequence ID" value="OBZ70755.1"/>
    <property type="molecule type" value="Genomic_DNA"/>
</dbReference>
<reference evidence="4 5" key="1">
    <citation type="submission" date="2016-03" db="EMBL/GenBank/DDBJ databases">
        <title>Whole genome sequencing of Grifola frondosa 9006-11.</title>
        <authorList>
            <person name="Min B."/>
            <person name="Park H."/>
            <person name="Kim J.-G."/>
            <person name="Cho H."/>
            <person name="Oh Y.-L."/>
            <person name="Kong W.-S."/>
            <person name="Choi I.-G."/>
        </authorList>
    </citation>
    <scope>NUCLEOTIDE SEQUENCE [LARGE SCALE GENOMIC DNA]</scope>
    <source>
        <strain evidence="4 5">9006-11</strain>
    </source>
</reference>
<dbReference type="CDD" id="cd23024">
    <property type="entry name" value="zf-HIT_ZNHIT2-3"/>
    <property type="match status" value="1"/>
</dbReference>
<evidence type="ECO:0000259" key="3">
    <source>
        <dbReference type="PROSITE" id="PS51083"/>
    </source>
</evidence>
<feature type="compositionally biased region" description="Polar residues" evidence="2">
    <location>
        <begin position="74"/>
        <end position="91"/>
    </location>
</feature>
<dbReference type="SUPFAM" id="SSF144232">
    <property type="entry name" value="HIT/MYND zinc finger-like"/>
    <property type="match status" value="1"/>
</dbReference>
<dbReference type="PROSITE" id="PS51083">
    <property type="entry name" value="ZF_HIT"/>
    <property type="match status" value="1"/>
</dbReference>
<keyword evidence="5" id="KW-1185">Reference proteome</keyword>
<dbReference type="GO" id="GO:0008270">
    <property type="term" value="F:zinc ion binding"/>
    <property type="evidence" value="ECO:0007669"/>
    <property type="project" value="UniProtKB-UniRule"/>
</dbReference>
<keyword evidence="1" id="KW-0862">Zinc</keyword>
<proteinExistence type="predicted"/>
<protein>
    <recommendedName>
        <fullName evidence="3">HIT-type domain-containing protein</fullName>
    </recommendedName>
</protein>
<feature type="domain" description="HIT-type" evidence="3">
    <location>
        <begin position="9"/>
        <end position="41"/>
    </location>
</feature>
<accession>A0A1C7M1G2</accession>
<keyword evidence="1" id="KW-0863">Zinc-finger</keyword>
<comment type="caution">
    <text evidence="4">The sequence shown here is derived from an EMBL/GenBank/DDBJ whole genome shotgun (WGS) entry which is preliminary data.</text>
</comment>